<organism evidence="3 4">
    <name type="scientific">Hymenochirus boettgeri</name>
    <name type="common">Congo dwarf clawed frog</name>
    <dbReference type="NCBI Taxonomy" id="247094"/>
    <lineage>
        <taxon>Eukaryota</taxon>
        <taxon>Metazoa</taxon>
        <taxon>Chordata</taxon>
        <taxon>Craniata</taxon>
        <taxon>Vertebrata</taxon>
        <taxon>Euteleostomi</taxon>
        <taxon>Amphibia</taxon>
        <taxon>Batrachia</taxon>
        <taxon>Anura</taxon>
        <taxon>Pipoidea</taxon>
        <taxon>Pipidae</taxon>
        <taxon>Pipinae</taxon>
        <taxon>Hymenochirus</taxon>
    </lineage>
</organism>
<dbReference type="EMBL" id="JAACNH010000003">
    <property type="protein sequence ID" value="KAG8448396.1"/>
    <property type="molecule type" value="Genomic_DNA"/>
</dbReference>
<feature type="chain" id="PRO_5035828194" evidence="2">
    <location>
        <begin position="23"/>
        <end position="219"/>
    </location>
</feature>
<proteinExistence type="predicted"/>
<evidence type="ECO:0000313" key="3">
    <source>
        <dbReference type="EMBL" id="KAG8448396.1"/>
    </source>
</evidence>
<feature type="signal peptide" evidence="2">
    <location>
        <begin position="1"/>
        <end position="22"/>
    </location>
</feature>
<accession>A0A8T2K1F2</accession>
<dbReference type="AlphaFoldDB" id="A0A8T2K1F2"/>
<feature type="region of interest" description="Disordered" evidence="1">
    <location>
        <begin position="103"/>
        <end position="122"/>
    </location>
</feature>
<keyword evidence="2" id="KW-0732">Signal</keyword>
<evidence type="ECO:0000313" key="4">
    <source>
        <dbReference type="Proteomes" id="UP000812440"/>
    </source>
</evidence>
<gene>
    <name evidence="3" type="ORF">GDO86_015476</name>
</gene>
<dbReference type="Proteomes" id="UP000812440">
    <property type="component" value="Chromosome 8_10"/>
</dbReference>
<evidence type="ECO:0000256" key="2">
    <source>
        <dbReference type="SAM" id="SignalP"/>
    </source>
</evidence>
<reference evidence="3" key="1">
    <citation type="thesis" date="2020" institute="ProQuest LLC" country="789 East Eisenhower Parkway, Ann Arbor, MI, USA">
        <title>Comparative Genomics and Chromosome Evolution.</title>
        <authorList>
            <person name="Mudd A.B."/>
        </authorList>
    </citation>
    <scope>NUCLEOTIDE SEQUENCE</scope>
    <source>
        <strain evidence="3">Female2</strain>
        <tissue evidence="3">Blood</tissue>
    </source>
</reference>
<sequence length="219" mass="24633">MRSWNSWLLSSTLCLLLVLTSSEPSCENEQDFQQCSGHTGNFCPNNIPCICVNRQPQCRQSQMEHSTNFFQNHAFVPSTNQEYVSNTNLLFVNQVIPKTQMASQAGRSTLAPGQSAPQEYHTNQSMAEGPINRISNNPYFQPKPQFGNSDVLLPDEDYNTSEITNHLQNRLSGRLSSIGVPVLPQADYRQPAAESTSNSQKNMRPFVITRPQIKNDYGY</sequence>
<dbReference type="OrthoDB" id="9632766at2759"/>
<evidence type="ECO:0000256" key="1">
    <source>
        <dbReference type="SAM" id="MobiDB-lite"/>
    </source>
</evidence>
<feature type="region of interest" description="Disordered" evidence="1">
    <location>
        <begin position="128"/>
        <end position="151"/>
    </location>
</feature>
<keyword evidence="4" id="KW-1185">Reference proteome</keyword>
<name>A0A8T2K1F2_9PIPI</name>
<protein>
    <submittedName>
        <fullName evidence="3">Uncharacterized protein</fullName>
    </submittedName>
</protein>
<comment type="caution">
    <text evidence="3">The sequence shown here is derived from an EMBL/GenBank/DDBJ whole genome shotgun (WGS) entry which is preliminary data.</text>
</comment>